<gene>
    <name evidence="1" type="ORF">UFOVP755_50</name>
</gene>
<proteinExistence type="predicted"/>
<protein>
    <submittedName>
        <fullName evidence="1">Uncharacterized protein</fullName>
    </submittedName>
</protein>
<accession>A0A6J7X911</accession>
<name>A0A6J7X911_9CAUD</name>
<reference evidence="1" key="1">
    <citation type="submission" date="2020-05" db="EMBL/GenBank/DDBJ databases">
        <authorList>
            <person name="Chiriac C."/>
            <person name="Salcher M."/>
            <person name="Ghai R."/>
            <person name="Kavagutti S V."/>
        </authorList>
    </citation>
    <scope>NUCLEOTIDE SEQUENCE</scope>
</reference>
<sequence>MCVLKIVETLDQIEKVKNSVLKISEKSYVVNNNGLIFSCLGKVNYQIVVDRLGKEKIEMLLTCSNRNFSAFIR</sequence>
<organism evidence="1">
    <name type="scientific">uncultured Caudovirales phage</name>
    <dbReference type="NCBI Taxonomy" id="2100421"/>
    <lineage>
        <taxon>Viruses</taxon>
        <taxon>Duplodnaviria</taxon>
        <taxon>Heunggongvirae</taxon>
        <taxon>Uroviricota</taxon>
        <taxon>Caudoviricetes</taxon>
        <taxon>Peduoviridae</taxon>
        <taxon>Maltschvirus</taxon>
        <taxon>Maltschvirus maltsch</taxon>
    </lineage>
</organism>
<evidence type="ECO:0000313" key="1">
    <source>
        <dbReference type="EMBL" id="CAB5226121.1"/>
    </source>
</evidence>
<dbReference type="EMBL" id="LR798356">
    <property type="protein sequence ID" value="CAB5226121.1"/>
    <property type="molecule type" value="Genomic_DNA"/>
</dbReference>